<protein>
    <submittedName>
        <fullName evidence="1">10542_t:CDS:1</fullName>
    </submittedName>
</protein>
<accession>A0ACA9LF00</accession>
<dbReference type="Proteomes" id="UP000789366">
    <property type="component" value="Unassembled WGS sequence"/>
</dbReference>
<name>A0ACA9LF00_9GLOM</name>
<dbReference type="EMBL" id="CAJVPW010003161">
    <property type="protein sequence ID" value="CAG8519820.1"/>
    <property type="molecule type" value="Genomic_DNA"/>
</dbReference>
<evidence type="ECO:0000313" key="2">
    <source>
        <dbReference type="Proteomes" id="UP000789366"/>
    </source>
</evidence>
<proteinExistence type="predicted"/>
<comment type="caution">
    <text evidence="1">The sequence shown here is derived from an EMBL/GenBank/DDBJ whole genome shotgun (WGS) entry which is preliminary data.</text>
</comment>
<organism evidence="1 2">
    <name type="scientific">Cetraspora pellucida</name>
    <dbReference type="NCBI Taxonomy" id="1433469"/>
    <lineage>
        <taxon>Eukaryota</taxon>
        <taxon>Fungi</taxon>
        <taxon>Fungi incertae sedis</taxon>
        <taxon>Mucoromycota</taxon>
        <taxon>Glomeromycotina</taxon>
        <taxon>Glomeromycetes</taxon>
        <taxon>Diversisporales</taxon>
        <taxon>Gigasporaceae</taxon>
        <taxon>Cetraspora</taxon>
    </lineage>
</organism>
<keyword evidence="2" id="KW-1185">Reference proteome</keyword>
<evidence type="ECO:0000313" key="1">
    <source>
        <dbReference type="EMBL" id="CAG8519820.1"/>
    </source>
</evidence>
<gene>
    <name evidence="1" type="ORF">SPELUC_LOCUS3879</name>
</gene>
<reference evidence="1" key="1">
    <citation type="submission" date="2021-06" db="EMBL/GenBank/DDBJ databases">
        <authorList>
            <person name="Kallberg Y."/>
            <person name="Tangrot J."/>
            <person name="Rosling A."/>
        </authorList>
    </citation>
    <scope>NUCLEOTIDE SEQUENCE</scope>
    <source>
        <strain evidence="1">28 12/20/2015</strain>
    </source>
</reference>
<sequence length="516" mass="58655">MVLDRLNAKKVELEARLSNLYHGGSNRRETLEYKIKKINELITAYQSTSLPTNLTEAEQILDQQVGFEEQNEKILRILKIKGYCQQNNVQKTPLILCLFGPPGVGKTTYANLLAQALKKKFFRVALGGATDNELLLGASESSSGTEIGQLTEALTETKTHDPLILLDEIDKVNSYGGDSAIHNCLNAILDPEQNKEILDYYLDVKLDFSQVAFVVTANDPKKIPEHLLSRISTIVELPGYDNEQKKAIAHHLNPDNLEITPEALETLINKTKEKGVRQLKSALDSIFDYCLLQWEQEVSQGKLESKVKIDPETVHKVVPQDFLNIDLEDNQKKISVDEKKELESLRKELERLKGEKDNQSQLKTVRFNSLLALRQIRGQFTDREYQDYEGKINTASSREEIEVVMKEFLLKIKEKITSPRTNGENGDKKTKDKSTETARQNQILTEKIKSLSAEIEKLKREIQDLQKPERSTKIILVAIVLFLMISGVYGKCSSKNLGEKIIKLIVAYWCYYLINC</sequence>